<name>A0AC34G2Q1_9BILA</name>
<dbReference type="Proteomes" id="UP000887579">
    <property type="component" value="Unplaced"/>
</dbReference>
<dbReference type="WBParaSite" id="ES5_v2.g24038.t1">
    <property type="protein sequence ID" value="ES5_v2.g24038.t1"/>
    <property type="gene ID" value="ES5_v2.g24038"/>
</dbReference>
<reference evidence="2" key="1">
    <citation type="submission" date="2022-11" db="UniProtKB">
        <authorList>
            <consortium name="WormBaseParasite"/>
        </authorList>
    </citation>
    <scope>IDENTIFICATION</scope>
</reference>
<organism evidence="1 2">
    <name type="scientific">Panagrolaimus sp. ES5</name>
    <dbReference type="NCBI Taxonomy" id="591445"/>
    <lineage>
        <taxon>Eukaryota</taxon>
        <taxon>Metazoa</taxon>
        <taxon>Ecdysozoa</taxon>
        <taxon>Nematoda</taxon>
        <taxon>Chromadorea</taxon>
        <taxon>Rhabditida</taxon>
        <taxon>Tylenchina</taxon>
        <taxon>Panagrolaimomorpha</taxon>
        <taxon>Panagrolaimoidea</taxon>
        <taxon>Panagrolaimidae</taxon>
        <taxon>Panagrolaimus</taxon>
    </lineage>
</organism>
<sequence>MEDLISTPWVLWKIQYSPEFKTEKLMDIRSLRFLENILGGYDLSRNFFALFRNGISPDIYDQRSNRAFKHEVSIWMNLQNNNERSGQLIVDNQVNFYLDATGIFWAESSVFSDSLKCPWTIGFSNKYKFELTMFQDTVESEEHLAKVLQDRYKLSDKEKGIILQSDLLNVDEWRIPNGNNRFIYSC</sequence>
<evidence type="ECO:0000313" key="1">
    <source>
        <dbReference type="Proteomes" id="UP000887579"/>
    </source>
</evidence>
<evidence type="ECO:0000313" key="2">
    <source>
        <dbReference type="WBParaSite" id="ES5_v2.g24038.t1"/>
    </source>
</evidence>
<proteinExistence type="predicted"/>
<protein>
    <submittedName>
        <fullName evidence="2">Uncharacterized protein</fullName>
    </submittedName>
</protein>
<accession>A0AC34G2Q1</accession>